<evidence type="ECO:0000313" key="22">
    <source>
        <dbReference type="Proteomes" id="UP000010880"/>
    </source>
</evidence>
<keyword evidence="10" id="KW-0479">Metal-binding</keyword>
<dbReference type="EC" id="6.3.2.17" evidence="7"/>
<comment type="pathway">
    <text evidence="2">Cofactor biosynthesis; tetrahydrofolate biosynthesis; 7,8-dihydrofolate from 2-amino-4-hydroxy-6-hydroxymethyl-7,8-dihydropteridine diphosphate and 4-aminobenzoate: step 2/2.</text>
</comment>
<keyword evidence="14" id="KW-0289">Folate biosynthesis</keyword>
<dbReference type="HOGENOM" id="CLU_015869_1_2_9"/>
<evidence type="ECO:0000256" key="12">
    <source>
        <dbReference type="ARBA" id="ARBA00022840"/>
    </source>
</evidence>
<dbReference type="PANTHER" id="PTHR11136:SF0">
    <property type="entry name" value="DIHYDROFOLATE SYNTHETASE-RELATED"/>
    <property type="match status" value="1"/>
</dbReference>
<organism evidence="21 22">
    <name type="scientific">Halobacteroides halobius (strain ATCC 35273 / DSM 5150 / MD-1)</name>
    <dbReference type="NCBI Taxonomy" id="748449"/>
    <lineage>
        <taxon>Bacteria</taxon>
        <taxon>Bacillati</taxon>
        <taxon>Bacillota</taxon>
        <taxon>Clostridia</taxon>
        <taxon>Halanaerobiales</taxon>
        <taxon>Halobacteroidaceae</taxon>
        <taxon>Halobacteroides</taxon>
    </lineage>
</organism>
<evidence type="ECO:0000256" key="1">
    <source>
        <dbReference type="ARBA" id="ARBA00001946"/>
    </source>
</evidence>
<dbReference type="PROSITE" id="PS01012">
    <property type="entry name" value="FOLYLPOLYGLU_SYNT_2"/>
    <property type="match status" value="1"/>
</dbReference>
<evidence type="ECO:0000259" key="19">
    <source>
        <dbReference type="Pfam" id="PF02875"/>
    </source>
</evidence>
<evidence type="ECO:0000313" key="21">
    <source>
        <dbReference type="EMBL" id="AGB41917.1"/>
    </source>
</evidence>
<dbReference type="GO" id="GO:0008841">
    <property type="term" value="F:dihydrofolate synthase activity"/>
    <property type="evidence" value="ECO:0007669"/>
    <property type="project" value="UniProtKB-EC"/>
</dbReference>
<dbReference type="RefSeq" id="WP_015327631.1">
    <property type="nucleotide sequence ID" value="NC_019978.1"/>
</dbReference>
<proteinExistence type="inferred from homology"/>
<dbReference type="Pfam" id="PF02875">
    <property type="entry name" value="Mur_ligase_C"/>
    <property type="match status" value="1"/>
</dbReference>
<dbReference type="InterPro" id="IPR018109">
    <property type="entry name" value="Folylpolyglutamate_synth_CS"/>
</dbReference>
<feature type="domain" description="Mur ligase C-terminal" evidence="19">
    <location>
        <begin position="292"/>
        <end position="410"/>
    </location>
</feature>
<comment type="cofactor">
    <cofactor evidence="1">
        <name>Mg(2+)</name>
        <dbReference type="ChEBI" id="CHEBI:18420"/>
    </cofactor>
</comment>
<dbReference type="Pfam" id="PF08245">
    <property type="entry name" value="Mur_ligase_M"/>
    <property type="match status" value="1"/>
</dbReference>
<dbReference type="GO" id="GO:0005524">
    <property type="term" value="F:ATP binding"/>
    <property type="evidence" value="ECO:0007669"/>
    <property type="project" value="UniProtKB-KW"/>
</dbReference>
<keyword evidence="11 18" id="KW-0547">Nucleotide-binding</keyword>
<name>L0K9F6_HALHC</name>
<dbReference type="KEGG" id="hhl:Halha_2018"/>
<keyword evidence="13" id="KW-0460">Magnesium</keyword>
<dbReference type="SUPFAM" id="SSF53623">
    <property type="entry name" value="MurD-like peptide ligases, catalytic domain"/>
    <property type="match status" value="1"/>
</dbReference>
<comment type="subunit">
    <text evidence="5">Monomer.</text>
</comment>
<keyword evidence="22" id="KW-1185">Reference proteome</keyword>
<dbReference type="GO" id="GO:0046656">
    <property type="term" value="P:folic acid biosynthetic process"/>
    <property type="evidence" value="ECO:0007669"/>
    <property type="project" value="UniProtKB-KW"/>
</dbReference>
<dbReference type="PANTHER" id="PTHR11136">
    <property type="entry name" value="FOLYLPOLYGLUTAMATE SYNTHASE-RELATED"/>
    <property type="match status" value="1"/>
</dbReference>
<comment type="catalytic activity">
    <reaction evidence="17">
        <text>7,8-dihydropteroate + L-glutamate + ATP = 7,8-dihydrofolate + ADP + phosphate + H(+)</text>
        <dbReference type="Rhea" id="RHEA:23584"/>
        <dbReference type="ChEBI" id="CHEBI:15378"/>
        <dbReference type="ChEBI" id="CHEBI:17839"/>
        <dbReference type="ChEBI" id="CHEBI:29985"/>
        <dbReference type="ChEBI" id="CHEBI:30616"/>
        <dbReference type="ChEBI" id="CHEBI:43474"/>
        <dbReference type="ChEBI" id="CHEBI:57451"/>
        <dbReference type="ChEBI" id="CHEBI:456216"/>
        <dbReference type="EC" id="6.3.2.12"/>
    </reaction>
</comment>
<evidence type="ECO:0000256" key="4">
    <source>
        <dbReference type="ARBA" id="ARBA00008276"/>
    </source>
</evidence>
<dbReference type="PIRSF" id="PIRSF001563">
    <property type="entry name" value="Folylpolyglu_synth"/>
    <property type="match status" value="1"/>
</dbReference>
<comment type="similarity">
    <text evidence="4 18">Belongs to the folylpolyglutamate synthase family.</text>
</comment>
<evidence type="ECO:0000256" key="3">
    <source>
        <dbReference type="ARBA" id="ARBA00005150"/>
    </source>
</evidence>
<dbReference type="STRING" id="748449.Halha_2018"/>
<dbReference type="EC" id="6.3.2.12" evidence="6"/>
<evidence type="ECO:0000256" key="11">
    <source>
        <dbReference type="ARBA" id="ARBA00022741"/>
    </source>
</evidence>
<evidence type="ECO:0000256" key="5">
    <source>
        <dbReference type="ARBA" id="ARBA00011245"/>
    </source>
</evidence>
<evidence type="ECO:0000256" key="7">
    <source>
        <dbReference type="ARBA" id="ARBA00013025"/>
    </source>
</evidence>
<protein>
    <recommendedName>
        <fullName evidence="8">Dihydrofolate synthase/folylpolyglutamate synthase</fullName>
        <ecNumber evidence="6">6.3.2.12</ecNumber>
        <ecNumber evidence="7">6.3.2.17</ecNumber>
    </recommendedName>
    <alternativeName>
        <fullName evidence="15">Tetrahydrofolylpolyglutamate synthase</fullName>
    </alternativeName>
</protein>
<dbReference type="PATRIC" id="fig|748449.3.peg.1945"/>
<feature type="domain" description="Mur ligase central" evidence="20">
    <location>
        <begin position="41"/>
        <end position="266"/>
    </location>
</feature>
<dbReference type="OrthoDB" id="9809356at2"/>
<comment type="catalytic activity">
    <reaction evidence="16">
        <text>(6S)-5,6,7,8-tetrahydrofolyl-(gamma-L-Glu)(n) + L-glutamate + ATP = (6S)-5,6,7,8-tetrahydrofolyl-(gamma-L-Glu)(n+1) + ADP + phosphate + H(+)</text>
        <dbReference type="Rhea" id="RHEA:10580"/>
        <dbReference type="Rhea" id="RHEA-COMP:14738"/>
        <dbReference type="Rhea" id="RHEA-COMP:14740"/>
        <dbReference type="ChEBI" id="CHEBI:15378"/>
        <dbReference type="ChEBI" id="CHEBI:29985"/>
        <dbReference type="ChEBI" id="CHEBI:30616"/>
        <dbReference type="ChEBI" id="CHEBI:43474"/>
        <dbReference type="ChEBI" id="CHEBI:141005"/>
        <dbReference type="ChEBI" id="CHEBI:456216"/>
        <dbReference type="EC" id="6.3.2.17"/>
    </reaction>
</comment>
<evidence type="ECO:0000256" key="8">
    <source>
        <dbReference type="ARBA" id="ARBA00019357"/>
    </source>
</evidence>
<dbReference type="EMBL" id="CP003359">
    <property type="protein sequence ID" value="AGB41917.1"/>
    <property type="molecule type" value="Genomic_DNA"/>
</dbReference>
<reference evidence="22" key="1">
    <citation type="submission" date="2012-02" db="EMBL/GenBank/DDBJ databases">
        <title>The complete genome of Halobacteroides halobius DSM 5150.</title>
        <authorList>
            <person name="Lucas S."/>
            <person name="Copeland A."/>
            <person name="Lapidus A."/>
            <person name="Glavina del Rio T."/>
            <person name="Dalin E."/>
            <person name="Tice H."/>
            <person name="Bruce D."/>
            <person name="Goodwin L."/>
            <person name="Pitluck S."/>
            <person name="Peters L."/>
            <person name="Mikhailova N."/>
            <person name="Gu W."/>
            <person name="Kyrpides N."/>
            <person name="Mavromatis K."/>
            <person name="Ivanova N."/>
            <person name="Brettin T."/>
            <person name="Detter J.C."/>
            <person name="Han C."/>
            <person name="Larimer F."/>
            <person name="Land M."/>
            <person name="Hauser L."/>
            <person name="Markowitz V."/>
            <person name="Cheng J.-F."/>
            <person name="Hugenholtz P."/>
            <person name="Woyke T."/>
            <person name="Wu D."/>
            <person name="Tindall B."/>
            <person name="Pomrenke H."/>
            <person name="Brambilla E."/>
            <person name="Klenk H.-P."/>
            <person name="Eisen J.A."/>
        </authorList>
    </citation>
    <scope>NUCLEOTIDE SEQUENCE [LARGE SCALE GENOMIC DNA]</scope>
    <source>
        <strain evidence="22">ATCC 35273 / DSM 5150 / MD-1</strain>
    </source>
</reference>
<evidence type="ECO:0000256" key="2">
    <source>
        <dbReference type="ARBA" id="ARBA00004799"/>
    </source>
</evidence>
<dbReference type="SUPFAM" id="SSF53244">
    <property type="entry name" value="MurD-like peptide ligases, peptide-binding domain"/>
    <property type="match status" value="1"/>
</dbReference>
<evidence type="ECO:0000259" key="20">
    <source>
        <dbReference type="Pfam" id="PF08245"/>
    </source>
</evidence>
<evidence type="ECO:0000256" key="14">
    <source>
        <dbReference type="ARBA" id="ARBA00022909"/>
    </source>
</evidence>
<evidence type="ECO:0000256" key="6">
    <source>
        <dbReference type="ARBA" id="ARBA00013023"/>
    </source>
</evidence>
<evidence type="ECO:0000256" key="17">
    <source>
        <dbReference type="ARBA" id="ARBA00049161"/>
    </source>
</evidence>
<dbReference type="InterPro" id="IPR013221">
    <property type="entry name" value="Mur_ligase_cen"/>
</dbReference>
<dbReference type="InterPro" id="IPR001645">
    <property type="entry name" value="Folylpolyglutamate_synth"/>
</dbReference>
<dbReference type="NCBIfam" id="TIGR01499">
    <property type="entry name" value="folC"/>
    <property type="match status" value="1"/>
</dbReference>
<gene>
    <name evidence="21" type="ordered locus">Halha_2018</name>
</gene>
<dbReference type="Proteomes" id="UP000010880">
    <property type="component" value="Chromosome"/>
</dbReference>
<dbReference type="eggNOG" id="COG0285">
    <property type="taxonomic scope" value="Bacteria"/>
</dbReference>
<evidence type="ECO:0000256" key="15">
    <source>
        <dbReference type="ARBA" id="ARBA00030592"/>
    </source>
</evidence>
<evidence type="ECO:0000256" key="13">
    <source>
        <dbReference type="ARBA" id="ARBA00022842"/>
    </source>
</evidence>
<dbReference type="InterPro" id="IPR004101">
    <property type="entry name" value="Mur_ligase_C"/>
</dbReference>
<comment type="pathway">
    <text evidence="3">Cofactor biosynthesis; tetrahydrofolylpolyglutamate biosynthesis.</text>
</comment>
<dbReference type="InterPro" id="IPR036565">
    <property type="entry name" value="Mur-like_cat_sf"/>
</dbReference>
<accession>L0K9F6</accession>
<keyword evidence="9 18" id="KW-0436">Ligase</keyword>
<dbReference type="GO" id="GO:0046872">
    <property type="term" value="F:metal ion binding"/>
    <property type="evidence" value="ECO:0007669"/>
    <property type="project" value="UniProtKB-KW"/>
</dbReference>
<dbReference type="FunFam" id="3.40.1190.10:FF:000004">
    <property type="entry name" value="Dihydrofolate synthase/folylpolyglutamate synthase"/>
    <property type="match status" value="1"/>
</dbReference>
<evidence type="ECO:0000256" key="10">
    <source>
        <dbReference type="ARBA" id="ARBA00022723"/>
    </source>
</evidence>
<dbReference type="GO" id="GO:0005737">
    <property type="term" value="C:cytoplasm"/>
    <property type="evidence" value="ECO:0007669"/>
    <property type="project" value="TreeGrafter"/>
</dbReference>
<keyword evidence="12 18" id="KW-0067">ATP-binding</keyword>
<evidence type="ECO:0000256" key="18">
    <source>
        <dbReference type="PIRNR" id="PIRNR001563"/>
    </source>
</evidence>
<dbReference type="AlphaFoldDB" id="L0K9F6"/>
<evidence type="ECO:0000256" key="16">
    <source>
        <dbReference type="ARBA" id="ARBA00047493"/>
    </source>
</evidence>
<sequence>MKAIEYLESLNKFGIKPGLERMELLLDYLGNPEEKLNIIHVGGTNGKGSTAAILTSIYKEAGYKVGTYNSPHLIEFNERIRINDENISDQDLKKLVNKLKIAIKKVNYKLEHPTFFEVITALAISYFADQKVDLAILEVGMGGRLDATNVVDTLISIITNVSLDHTDYLGNTISEIAVEKAGIIKPDQFVITATQNKEVLSCLKQVCSEKEARLVNVYNKFSWKKYQVRLLKQVFDIRGEQEVYNKLQLPLLGNHQIVNAATALSAIEILNDQFPVTKVEIKQGISKVNWPGRLEVTSTQPTIILDGAHNYAAAKKLKEAIRNLEYDNLFLVVSILADKDVKGIISQLAPSARQVIIAENINERVEEVTNIKEEVIQYNSNVKLEEELVKAIDYTKQVAEVNDLIVISGSLYTVAEAKDILEN</sequence>
<evidence type="ECO:0000256" key="9">
    <source>
        <dbReference type="ARBA" id="ARBA00022598"/>
    </source>
</evidence>
<dbReference type="Gene3D" id="3.90.190.20">
    <property type="entry name" value="Mur ligase, C-terminal domain"/>
    <property type="match status" value="1"/>
</dbReference>
<dbReference type="InterPro" id="IPR036615">
    <property type="entry name" value="Mur_ligase_C_dom_sf"/>
</dbReference>
<dbReference type="GO" id="GO:0004326">
    <property type="term" value="F:tetrahydrofolylpolyglutamate synthase activity"/>
    <property type="evidence" value="ECO:0007669"/>
    <property type="project" value="UniProtKB-EC"/>
</dbReference>
<dbReference type="Gene3D" id="3.40.1190.10">
    <property type="entry name" value="Mur-like, catalytic domain"/>
    <property type="match status" value="1"/>
</dbReference>